<feature type="region of interest" description="Disordered" evidence="1">
    <location>
        <begin position="1"/>
        <end position="33"/>
    </location>
</feature>
<evidence type="ECO:0000256" key="1">
    <source>
        <dbReference type="SAM" id="MobiDB-lite"/>
    </source>
</evidence>
<organism evidence="2 3">
    <name type="scientific">Chionoecetes opilio</name>
    <name type="common">Atlantic snow crab</name>
    <name type="synonym">Cancer opilio</name>
    <dbReference type="NCBI Taxonomy" id="41210"/>
    <lineage>
        <taxon>Eukaryota</taxon>
        <taxon>Metazoa</taxon>
        <taxon>Ecdysozoa</taxon>
        <taxon>Arthropoda</taxon>
        <taxon>Crustacea</taxon>
        <taxon>Multicrustacea</taxon>
        <taxon>Malacostraca</taxon>
        <taxon>Eumalacostraca</taxon>
        <taxon>Eucarida</taxon>
        <taxon>Decapoda</taxon>
        <taxon>Pleocyemata</taxon>
        <taxon>Brachyura</taxon>
        <taxon>Eubrachyura</taxon>
        <taxon>Majoidea</taxon>
        <taxon>Majidae</taxon>
        <taxon>Chionoecetes</taxon>
    </lineage>
</organism>
<keyword evidence="3" id="KW-1185">Reference proteome</keyword>
<proteinExistence type="predicted"/>
<dbReference type="Proteomes" id="UP000770661">
    <property type="component" value="Unassembled WGS sequence"/>
</dbReference>
<name>A0A8J4YFZ9_CHIOP</name>
<evidence type="ECO:0000313" key="2">
    <source>
        <dbReference type="EMBL" id="KAG0727435.1"/>
    </source>
</evidence>
<dbReference type="OrthoDB" id="6405875at2759"/>
<sequence length="138" mass="15079">MQSIAPGARDGKSPFHQKSFPSHPHLPQARCSQLGSNTPFSWKAEKKHLQESVNILGVEFDSGLTYTSHVKGRSPRMLPGNWGCIPRVAHLLDASGSRHTLQVTSPLLDGILAPRMVFPAPRHTSASLTRGQGRAQRL</sequence>
<dbReference type="EMBL" id="JACEEZ010003413">
    <property type="protein sequence ID" value="KAG0727435.1"/>
    <property type="molecule type" value="Genomic_DNA"/>
</dbReference>
<dbReference type="AlphaFoldDB" id="A0A8J4YFZ9"/>
<protein>
    <submittedName>
        <fullName evidence="2">Uncharacterized protein</fullName>
    </submittedName>
</protein>
<accession>A0A8J4YFZ9</accession>
<gene>
    <name evidence="2" type="ORF">GWK47_034659</name>
</gene>
<comment type="caution">
    <text evidence="2">The sequence shown here is derived from an EMBL/GenBank/DDBJ whole genome shotgun (WGS) entry which is preliminary data.</text>
</comment>
<evidence type="ECO:0000313" key="3">
    <source>
        <dbReference type="Proteomes" id="UP000770661"/>
    </source>
</evidence>
<reference evidence="2" key="1">
    <citation type="submission" date="2020-07" db="EMBL/GenBank/DDBJ databases">
        <title>The High-quality genome of the commercially important snow crab, Chionoecetes opilio.</title>
        <authorList>
            <person name="Jeong J.-H."/>
            <person name="Ryu S."/>
        </authorList>
    </citation>
    <scope>NUCLEOTIDE SEQUENCE</scope>
    <source>
        <strain evidence="2">MADBK_172401_WGS</strain>
        <tissue evidence="2">Digestive gland</tissue>
    </source>
</reference>